<feature type="region of interest" description="Disordered" evidence="1">
    <location>
        <begin position="476"/>
        <end position="498"/>
    </location>
</feature>
<feature type="domain" description="DUF4378" evidence="2">
    <location>
        <begin position="867"/>
        <end position="1047"/>
    </location>
</feature>
<feature type="compositionally biased region" description="Polar residues" evidence="1">
    <location>
        <begin position="687"/>
        <end position="704"/>
    </location>
</feature>
<dbReference type="InterPro" id="IPR033334">
    <property type="entry name" value="LNG1/2"/>
</dbReference>
<feature type="compositionally biased region" description="Basic and acidic residues" evidence="1">
    <location>
        <begin position="631"/>
        <end position="646"/>
    </location>
</feature>
<name>A0ABP0ZBB3_9ROSI</name>
<dbReference type="Proteomes" id="UP001642487">
    <property type="component" value="Chromosome 9"/>
</dbReference>
<feature type="compositionally biased region" description="Polar residues" evidence="1">
    <location>
        <begin position="292"/>
        <end position="304"/>
    </location>
</feature>
<feature type="compositionally biased region" description="Basic and acidic residues" evidence="1">
    <location>
        <begin position="276"/>
        <end position="291"/>
    </location>
</feature>
<feature type="compositionally biased region" description="Polar residues" evidence="1">
    <location>
        <begin position="359"/>
        <end position="370"/>
    </location>
</feature>
<reference evidence="4 5" key="1">
    <citation type="submission" date="2024-03" db="EMBL/GenBank/DDBJ databases">
        <authorList>
            <person name="Gkanogiannis A."/>
            <person name="Becerra Lopez-Lavalle L."/>
        </authorList>
    </citation>
    <scope>NUCLEOTIDE SEQUENCE [LARGE SCALE GENOMIC DNA]</scope>
</reference>
<feature type="compositionally biased region" description="Polar residues" evidence="1">
    <location>
        <begin position="68"/>
        <end position="85"/>
    </location>
</feature>
<feature type="compositionally biased region" description="Basic and acidic residues" evidence="1">
    <location>
        <begin position="226"/>
        <end position="242"/>
    </location>
</feature>
<evidence type="ECO:0000259" key="2">
    <source>
        <dbReference type="Pfam" id="PF14309"/>
    </source>
</evidence>
<feature type="region of interest" description="Disordered" evidence="1">
    <location>
        <begin position="226"/>
        <end position="316"/>
    </location>
</feature>
<feature type="compositionally biased region" description="Polar residues" evidence="1">
    <location>
        <begin position="476"/>
        <end position="497"/>
    </location>
</feature>
<dbReference type="Pfam" id="PF14383">
    <property type="entry name" value="VARLMGL"/>
    <property type="match status" value="1"/>
</dbReference>
<dbReference type="PANTHER" id="PTHR31680:SF4">
    <property type="entry name" value="LONGIFOLIA PROTEIN"/>
    <property type="match status" value="1"/>
</dbReference>
<protein>
    <recommendedName>
        <fullName evidence="6">DUF4378 domain-containing protein</fullName>
    </recommendedName>
</protein>
<gene>
    <name evidence="4" type="ORF">CITCOLO1_LOCUS22543</name>
</gene>
<evidence type="ECO:0008006" key="6">
    <source>
        <dbReference type="Google" id="ProtNLM"/>
    </source>
</evidence>
<feature type="region of interest" description="Disordered" evidence="1">
    <location>
        <begin position="359"/>
        <end position="378"/>
    </location>
</feature>
<feature type="region of interest" description="Disordered" evidence="1">
    <location>
        <begin position="67"/>
        <end position="92"/>
    </location>
</feature>
<feature type="compositionally biased region" description="Polar residues" evidence="1">
    <location>
        <begin position="263"/>
        <end position="273"/>
    </location>
</feature>
<evidence type="ECO:0000313" key="5">
    <source>
        <dbReference type="Proteomes" id="UP001642487"/>
    </source>
</evidence>
<evidence type="ECO:0000313" key="4">
    <source>
        <dbReference type="EMBL" id="CAK9330060.1"/>
    </source>
</evidence>
<sequence>MAAKLLHSFADDNPDLCKQIGCMTGIFHLFDRHNAITTKRISHKRLPPGHSQSNGGDLVSTAHHQEKANVSSLNEDVNDKQSMPAESSRDSLSSCSSSLSSLECNKTAQLEALSFSNTNILESPPMGLALDKLNTSSYSERQPFNIKHVVKDSMHREVRTSFVKVTDVDDFGHGVRHRDSPRPPPVSKCTEISSRLARNHKQEVPIDIEESFRVLAKLKDVSRNFNEAKGRPRSSCENEATHGKNLLSRDLPRLSYDGRERSQFSSESRNLKSSPKLKELPRLSLDSRETSTCRNFQNSSCSTDKSPELHHSSGNQKRLPSIVAKLMGLETLPDAFSSTDTRCGGETFAKSLGSKNLKISASDKSSSKCPTSPRRKNHDLIRKPIQTSRLPVETAPWRKLDGAQVTKSTPPRPVKGPAPNSSPAVYGEVGMRLKDLEFEQSRSKDLRALKKILEAIQIRALSEMGIEDQTSVFGIQRNQEPSSSCPSQKTRLMSQRNSRSSVVVASSTSSAPNCSKAYESPIIIMRPAKPVEKSVISTSMIQMDRFPVLHKLQNEGFQDNKKSSSNGQTRARFPKSIQKDLAVINSEKKSISRNIRSPQTSSKPQLVLKESNTSSIKSSDSVSPRLRHRKVEVEKRSHPPKSEANKPKRKMKQTNSSSHCGKIKPKSSNIRQCDDQSNEMSNEPRVLSNQSDDMTQQSDTSLSLDSKIDIEVSSSMQSTKIDDSQRQAMEAVEFLTPGSVKMLSMVASSQDGSTVEQDAIALEHPSPVSVLDASLYRDDEASPVKKITISLHGDDSLDSNVGRSEDQCNISDDVFVNPLVLNHNVEIDSMKYENIEDLIQKLGRLNSHHDEGEKDYIGLLCENINPDHRYISEILLASGLLLRDLGSGLTTFQLHPSGSPIDPELFFVLEKTKVDGILPKEGFSWARDSHSNREKFDRKLIFDAVNEILIEKLALIDGGAPEPWLKPIKIAKEAFSGQKILKQLCNEIEQFQAKKFRCNFDEEKDDSMSILQDDVMRQTRSWTDFRGDIYDVVLDIERSIFKDLVNEIIIW</sequence>
<accession>A0ABP0ZBB3</accession>
<dbReference type="Pfam" id="PF14309">
    <property type="entry name" value="DUF4378"/>
    <property type="match status" value="1"/>
</dbReference>
<keyword evidence="5" id="KW-1185">Reference proteome</keyword>
<feature type="region of interest" description="Disordered" evidence="1">
    <location>
        <begin position="556"/>
        <end position="705"/>
    </location>
</feature>
<feature type="compositionally biased region" description="Basic and acidic residues" evidence="1">
    <location>
        <begin position="250"/>
        <end position="262"/>
    </location>
</feature>
<feature type="compositionally biased region" description="Polar residues" evidence="1">
    <location>
        <begin position="592"/>
        <end position="622"/>
    </location>
</feature>
<feature type="domain" description="DUF3741" evidence="3">
    <location>
        <begin position="314"/>
        <end position="335"/>
    </location>
</feature>
<evidence type="ECO:0000259" key="3">
    <source>
        <dbReference type="Pfam" id="PF14383"/>
    </source>
</evidence>
<dbReference type="InterPro" id="IPR032795">
    <property type="entry name" value="DUF3741-assoc"/>
</dbReference>
<dbReference type="InterPro" id="IPR025486">
    <property type="entry name" value="DUF4378"/>
</dbReference>
<evidence type="ECO:0000256" key="1">
    <source>
        <dbReference type="SAM" id="MobiDB-lite"/>
    </source>
</evidence>
<feature type="region of interest" description="Disordered" evidence="1">
    <location>
        <begin position="401"/>
        <end position="426"/>
    </location>
</feature>
<dbReference type="PANTHER" id="PTHR31680">
    <property type="entry name" value="LONGIFOLIA PROTEIN"/>
    <property type="match status" value="1"/>
</dbReference>
<proteinExistence type="predicted"/>
<organism evidence="4 5">
    <name type="scientific">Citrullus colocynthis</name>
    <name type="common">colocynth</name>
    <dbReference type="NCBI Taxonomy" id="252529"/>
    <lineage>
        <taxon>Eukaryota</taxon>
        <taxon>Viridiplantae</taxon>
        <taxon>Streptophyta</taxon>
        <taxon>Embryophyta</taxon>
        <taxon>Tracheophyta</taxon>
        <taxon>Spermatophyta</taxon>
        <taxon>Magnoliopsida</taxon>
        <taxon>eudicotyledons</taxon>
        <taxon>Gunneridae</taxon>
        <taxon>Pentapetalae</taxon>
        <taxon>rosids</taxon>
        <taxon>fabids</taxon>
        <taxon>Cucurbitales</taxon>
        <taxon>Cucurbitaceae</taxon>
        <taxon>Benincaseae</taxon>
        <taxon>Citrullus</taxon>
    </lineage>
</organism>
<dbReference type="EMBL" id="OZ021743">
    <property type="protein sequence ID" value="CAK9330060.1"/>
    <property type="molecule type" value="Genomic_DNA"/>
</dbReference>